<organism evidence="3">
    <name type="scientific">viral metagenome</name>
    <dbReference type="NCBI Taxonomy" id="1070528"/>
    <lineage>
        <taxon>unclassified sequences</taxon>
        <taxon>metagenomes</taxon>
        <taxon>organismal metagenomes</taxon>
    </lineage>
</organism>
<dbReference type="InterPro" id="IPR029054">
    <property type="entry name" value="dUTPase-like"/>
</dbReference>
<dbReference type="Gene3D" id="2.70.40.10">
    <property type="match status" value="1"/>
</dbReference>
<protein>
    <recommendedName>
        <fullName evidence="2">dUTPase-like domain-containing protein</fullName>
    </recommendedName>
</protein>
<evidence type="ECO:0000313" key="3">
    <source>
        <dbReference type="EMBL" id="QHT97524.1"/>
    </source>
</evidence>
<name>A0A6C0IW31_9ZZZZ</name>
<sequence>MNTLRLYPSEQVGALYVNHSHYNEGDSGIDLFTPKDIEICLGETIYIDLEVKCEMLDKNNNNLSYYLYPRSSFSKTPLILANHVGIIDSGYRGPIKAAVKYVAQIHDIRQVFLDRNVILNCLDHSIIDINVIKSKLPKYTIKAGTRLFQICSNDLSPIKLKILDDKSKLSETKRGSNGFGSTGL</sequence>
<evidence type="ECO:0000259" key="2">
    <source>
        <dbReference type="Pfam" id="PF00692"/>
    </source>
</evidence>
<dbReference type="Pfam" id="PF00692">
    <property type="entry name" value="dUTPase"/>
    <property type="match status" value="1"/>
</dbReference>
<dbReference type="InterPro" id="IPR033704">
    <property type="entry name" value="dUTPase_trimeric"/>
</dbReference>
<keyword evidence="1" id="KW-0378">Hydrolase</keyword>
<reference evidence="3" key="1">
    <citation type="journal article" date="2020" name="Nature">
        <title>Giant virus diversity and host interactions through global metagenomics.</title>
        <authorList>
            <person name="Schulz F."/>
            <person name="Roux S."/>
            <person name="Paez-Espino D."/>
            <person name="Jungbluth S."/>
            <person name="Walsh D.A."/>
            <person name="Denef V.J."/>
            <person name="McMahon K.D."/>
            <person name="Konstantinidis K.T."/>
            <person name="Eloe-Fadrosh E.A."/>
            <person name="Kyrpides N.C."/>
            <person name="Woyke T."/>
        </authorList>
    </citation>
    <scope>NUCLEOTIDE SEQUENCE</scope>
    <source>
        <strain evidence="3">GVMAG-M-3300025138-11</strain>
    </source>
</reference>
<dbReference type="CDD" id="cd07557">
    <property type="entry name" value="trimeric_dUTPase"/>
    <property type="match status" value="1"/>
</dbReference>
<dbReference type="InterPro" id="IPR036157">
    <property type="entry name" value="dUTPase-like_sf"/>
</dbReference>
<proteinExistence type="predicted"/>
<dbReference type="AlphaFoldDB" id="A0A6C0IW31"/>
<evidence type="ECO:0000256" key="1">
    <source>
        <dbReference type="ARBA" id="ARBA00022801"/>
    </source>
</evidence>
<accession>A0A6C0IW31</accession>
<dbReference type="EMBL" id="MN740279">
    <property type="protein sequence ID" value="QHT97524.1"/>
    <property type="molecule type" value="Genomic_DNA"/>
</dbReference>
<dbReference type="GO" id="GO:0016787">
    <property type="term" value="F:hydrolase activity"/>
    <property type="evidence" value="ECO:0007669"/>
    <property type="project" value="UniProtKB-KW"/>
</dbReference>
<feature type="domain" description="dUTPase-like" evidence="2">
    <location>
        <begin position="23"/>
        <end position="99"/>
    </location>
</feature>
<dbReference type="SUPFAM" id="SSF51283">
    <property type="entry name" value="dUTPase-like"/>
    <property type="match status" value="1"/>
</dbReference>